<dbReference type="RefSeq" id="WP_332081988.1">
    <property type="nucleotide sequence ID" value="NZ_JAZHYN010000028.1"/>
</dbReference>
<name>A0ABU7XHV0_9HYPH</name>
<keyword evidence="1" id="KW-0732">Signal</keyword>
<dbReference type="EMBL" id="JAZHYN010000028">
    <property type="protein sequence ID" value="MEF3366966.1"/>
    <property type="molecule type" value="Genomic_DNA"/>
</dbReference>
<organism evidence="2 3">
    <name type="scientific">Methylocystis borbori</name>
    <dbReference type="NCBI Taxonomy" id="3118750"/>
    <lineage>
        <taxon>Bacteria</taxon>
        <taxon>Pseudomonadati</taxon>
        <taxon>Pseudomonadota</taxon>
        <taxon>Alphaproteobacteria</taxon>
        <taxon>Hyphomicrobiales</taxon>
        <taxon>Methylocystaceae</taxon>
        <taxon>Methylocystis</taxon>
    </lineage>
</organism>
<feature type="signal peptide" evidence="1">
    <location>
        <begin position="1"/>
        <end position="26"/>
    </location>
</feature>
<evidence type="ECO:0000313" key="2">
    <source>
        <dbReference type="EMBL" id="MEF3366966.1"/>
    </source>
</evidence>
<protein>
    <submittedName>
        <fullName evidence="2">Tetratricopeptide repeat protein</fullName>
    </submittedName>
</protein>
<feature type="chain" id="PRO_5047377583" evidence="1">
    <location>
        <begin position="27"/>
        <end position="449"/>
    </location>
</feature>
<evidence type="ECO:0000313" key="3">
    <source>
        <dbReference type="Proteomes" id="UP001350748"/>
    </source>
</evidence>
<dbReference type="InterPro" id="IPR011990">
    <property type="entry name" value="TPR-like_helical_dom_sf"/>
</dbReference>
<sequence>MVAYKTGAMIAGAFFAALAFIAPASADEDLRAEQARLAAHIQTHPTDYDATYRYVLVSTELRDYEAGIGALERVLMFNPNLGRARKELGFLYARLGAYEVSAQHLRKALGEGGLDPVQTAQIEAQLPDIEKRNESNRLYLRLHVGLRAQSNANFFPANNLFQVGGVGVASGQPRKSDINSFQLVQAAHDLDFENGRGDMLETRVTGYATQQFRLPEYSIALFSGSIGPRIFFAPDFYKGLSVKPYLTGAVAMLGSSNYLNTGGAGLNLRAQFAEDFWLEPGFEWRSLWVDPGRSFFGVSPYSTLSTLATGDVITGYFGGTYGIFNDIKLEGRVAYSHAGAGNAQQSSNQVDVQALLRLEVDPPLPIIPRKWTIAPYARFTQLAFEAANPLVNFGVARRDVAWIEGIMLDAPITATFGFTGNLEFARNDSNIPNFKTQNVSVTFGPTAKF</sequence>
<proteinExistence type="predicted"/>
<dbReference type="SUPFAM" id="SSF48452">
    <property type="entry name" value="TPR-like"/>
    <property type="match status" value="1"/>
</dbReference>
<gene>
    <name evidence="2" type="ORF">V3H18_10515</name>
</gene>
<evidence type="ECO:0000256" key="1">
    <source>
        <dbReference type="SAM" id="SignalP"/>
    </source>
</evidence>
<dbReference type="Proteomes" id="UP001350748">
    <property type="component" value="Unassembled WGS sequence"/>
</dbReference>
<comment type="caution">
    <text evidence="2">The sequence shown here is derived from an EMBL/GenBank/DDBJ whole genome shotgun (WGS) entry which is preliminary data.</text>
</comment>
<accession>A0ABU7XHV0</accession>
<keyword evidence="3" id="KW-1185">Reference proteome</keyword>
<dbReference type="Gene3D" id="1.25.40.10">
    <property type="entry name" value="Tetratricopeptide repeat domain"/>
    <property type="match status" value="1"/>
</dbReference>
<reference evidence="2 3" key="1">
    <citation type="submission" date="2024-02" db="EMBL/GenBank/DDBJ databases">
        <authorList>
            <person name="Grouzdev D."/>
        </authorList>
    </citation>
    <scope>NUCLEOTIDE SEQUENCE [LARGE SCALE GENOMIC DNA]</scope>
    <source>
        <strain evidence="2 3">9N</strain>
    </source>
</reference>